<feature type="compositionally biased region" description="Polar residues" evidence="1">
    <location>
        <begin position="169"/>
        <end position="179"/>
    </location>
</feature>
<feature type="region of interest" description="Disordered" evidence="1">
    <location>
        <begin position="1"/>
        <end position="45"/>
    </location>
</feature>
<dbReference type="AlphaFoldDB" id="A0AAV7ZP71"/>
<organism evidence="3 4">
    <name type="scientific">Anaeramoeba flamelloides</name>
    <dbReference type="NCBI Taxonomy" id="1746091"/>
    <lineage>
        <taxon>Eukaryota</taxon>
        <taxon>Metamonada</taxon>
        <taxon>Anaeramoebidae</taxon>
        <taxon>Anaeramoeba</taxon>
    </lineage>
</organism>
<keyword evidence="2" id="KW-0472">Membrane</keyword>
<feature type="region of interest" description="Disordered" evidence="1">
    <location>
        <begin position="136"/>
        <end position="181"/>
    </location>
</feature>
<feature type="transmembrane region" description="Helical" evidence="2">
    <location>
        <begin position="54"/>
        <end position="71"/>
    </location>
</feature>
<dbReference type="Proteomes" id="UP001146793">
    <property type="component" value="Unassembled WGS sequence"/>
</dbReference>
<accession>A0AAV7ZP71</accession>
<feature type="region of interest" description="Disordered" evidence="1">
    <location>
        <begin position="295"/>
        <end position="362"/>
    </location>
</feature>
<evidence type="ECO:0000313" key="4">
    <source>
        <dbReference type="Proteomes" id="UP001146793"/>
    </source>
</evidence>
<feature type="transmembrane region" description="Helical" evidence="2">
    <location>
        <begin position="77"/>
        <end position="94"/>
    </location>
</feature>
<proteinExistence type="predicted"/>
<evidence type="ECO:0000256" key="1">
    <source>
        <dbReference type="SAM" id="MobiDB-lite"/>
    </source>
</evidence>
<gene>
    <name evidence="3" type="ORF">M0812_09631</name>
</gene>
<dbReference type="EMBL" id="JANTQA010000023">
    <property type="protein sequence ID" value="KAJ3443787.1"/>
    <property type="molecule type" value="Genomic_DNA"/>
</dbReference>
<keyword evidence="2" id="KW-0812">Transmembrane</keyword>
<reference evidence="3" key="1">
    <citation type="submission" date="2022-08" db="EMBL/GenBank/DDBJ databases">
        <title>Novel sulphate-reducing endosymbionts in the free-living metamonad Anaeramoeba.</title>
        <authorList>
            <person name="Jerlstrom-Hultqvist J."/>
            <person name="Cepicka I."/>
            <person name="Gallot-Lavallee L."/>
            <person name="Salas-Leiva D."/>
            <person name="Curtis B.A."/>
            <person name="Zahonova K."/>
            <person name="Pipaliya S."/>
            <person name="Dacks J."/>
            <person name="Roger A.J."/>
        </authorList>
    </citation>
    <scope>NUCLEOTIDE SEQUENCE</scope>
    <source>
        <strain evidence="3">Busselton2</strain>
    </source>
</reference>
<evidence type="ECO:0000256" key="2">
    <source>
        <dbReference type="SAM" id="Phobius"/>
    </source>
</evidence>
<protein>
    <submittedName>
        <fullName evidence="3">Uncharacterized protein</fullName>
    </submittedName>
</protein>
<keyword evidence="2" id="KW-1133">Transmembrane helix</keyword>
<feature type="compositionally biased region" description="Low complexity" evidence="1">
    <location>
        <begin position="350"/>
        <end position="362"/>
    </location>
</feature>
<sequence length="385" mass="46295">MSRMRMNEVSPSPGHINLSTPYTRWDTHKNEKSIPNSRKKRSGKQNISKLKQKYLMLFLILSFLITILKLYDAISTVLFFSFQLISLVIFYLFYQSKRNELYFDKNQPILESFVGAINNFLNSIVSLITGNMTHHSAKKARVSSSRKGTSPVSRRKVHRISPQPRNKRFSTSNLKTNAHNRPMKNYSYYTRQQENHGNQYRDMINRPIKTEQPFRHKGKKEKYYMDNFSNFERNLPKNKFQKYSKNDGYNNWERTSNYQQFSQEGHRSFDYDNNYHQEFEREDNHNNYLSSRKMHSSHYEKEISPYTRKTKSPKKMDTPYSRLTGVTTSSGKKKKKQRSLKKEYDHEQIFNNNMNFNYNNRRNTTMRKKSKFKYNDDDDDYDYFN</sequence>
<evidence type="ECO:0000313" key="3">
    <source>
        <dbReference type="EMBL" id="KAJ3443787.1"/>
    </source>
</evidence>
<name>A0AAV7ZP71_9EUKA</name>
<comment type="caution">
    <text evidence="3">The sequence shown here is derived from an EMBL/GenBank/DDBJ whole genome shotgun (WGS) entry which is preliminary data.</text>
</comment>